<sequence>MAKYLDAIELSNNLKNRLEEIVLSSISVRDEELQNELSEIIKSNDGLISEILVEGAFSAKKHDDILRNIPFLNKKFLDLLDLNKVFNPNFYPFKHQYETLKIVNEMESNNKPAIVVTAPTGSGKTESFLLPMLNDLVSNQRKFDEKGVRAIILYPMNALVADQNKRLFSYLKGQSNVSMFFYNSETPESKKYATDEFDDKCFIKTRKEARDNPPDIMITNYSMLEYILARPNDFPLIGNALRTIVVDEAHLYTGTLAAEVSLLLRRVNTKAKVDNSKILYIATTATISDDKKEQDNFFSKFFNKDNIHRVSGEKEFKEIDATINVDNEIEQFIDISFIISKPNLDLYNEFKGYRVFPKILKILSEKYTIQFSELLKLVSSSIEPKTLLNIFTIGAKARLNDNELPLLPHKLHLQVRSSQGFSVCSNPNCPDSKIKGLGKIHHGTFYNCTTCQSPTLNLIRCSECSEHFYHGKFNDKDTLYLERFFKDDTKNENSHILSFKESSEAIYINKDGKKCSEHDYNNKFYKHSVCPICSNDEFYGLSVSDQFLVPLVSETMLVNMPEIDKEINIFLPARGRRLLTFSDSRSEAARLGPLLTMQHETQLFRRLIVETIQNNISKNQDNVLREYYQNEIKENELKLSSIDNPIVKQKLVEKINEAKVELSKMSSGLSIADLVDNIIKHPLISEFFDRERMKEQSAEEREQLSFDKNQEAIKKNIYIRIVEALITPNIKDINLESLGLITLTYPGIGSIDFSDKFNNLFNEKEEIIDSFKQNILNQILYIFRDYRSITSEYQFKELKDYEVSKIGLGQYIAYDAKNKNIFNLKVTSRSSIYKFIALVLRSFEIEDTEENVHTFLEALFETFLDAAKRDDIRWLEHNRVQTDDGRIVDAFRIVFYELSIEIPQTLYLNTINKTIWQEAINGVVPVKHNIVELKEVTQSDLDADPYFSRYRKMYLNPSKELSMGLWAEEHSAQLAQKENRRLQDLFIQGKRNVLSATTTLEVGIDIGGLSGVLMANVPPNKANYIQRSGRAGRRTDGSSIIITYTKTRHFDQNVFRDFKFYLDKPHKKLTISLEKEKIATRHFNSLMLFKFYENHASSKDALIFDSFKKMGYFVGIYEIPKHTDNPYAKIDFEMDENSIYNKFIDFLTNFEIIEDDKKAFDEIFKHTSKVLDYQQLIKVFNNQVQAMSTTYINSLKELYSDWNFATNSSHKNAVRYNIKQKHGESLIEIFSNAQVLPKYGFPIDIKTLQVINAPKMFELSRGSFLALSEYAPGSKILAGGMLIESKGISKHFTGENLDEAFGEKGFTYLCDKGHFFTSPYIKVQECSMSGCKGVVKPASNYLMPEHGYITAASDKLSYRAGSPEKVGRLEIHSAIHTSSENDINFSYDDFSIIYKEKALIYGVNRGNKGLGFAICTKCGYTESEIEKVNTGSYDKLPTSFKKHSSIYSESSANICLETSPTIWRNHNLIAKMITDAIMIIPKRDIKDINIAQTLANAMHLSGAEELGIDEREINALIQEVDGKLSILIYDNQSGGVGYVYDLAKNRWNDWLEKTKQRLFIDEKHNEECLNGCIKCVVTMNTSEPLPRRETLDYLESKTMPKNEDIKIVKKKNIKKEISKEDRMKRFKK</sequence>
<name>A0A2S9TGH2_9BACT</name>
<dbReference type="Pfam" id="PF09369">
    <property type="entry name" value="MZB"/>
    <property type="match status" value="1"/>
</dbReference>
<dbReference type="InterPro" id="IPR001650">
    <property type="entry name" value="Helicase_C-like"/>
</dbReference>
<feature type="domain" description="Helicase ATP-binding" evidence="3">
    <location>
        <begin position="105"/>
        <end position="305"/>
    </location>
</feature>
<accession>A0A2S9TGH2</accession>
<dbReference type="SUPFAM" id="SSF52540">
    <property type="entry name" value="P-loop containing nucleoside triphosphate hydrolases"/>
    <property type="match status" value="2"/>
</dbReference>
<dbReference type="PROSITE" id="PS51194">
    <property type="entry name" value="HELICASE_CTER"/>
    <property type="match status" value="1"/>
</dbReference>
<keyword evidence="2" id="KW-0067">ATP-binding</keyword>
<feature type="domain" description="Helicase C-terminal" evidence="4">
    <location>
        <begin position="925"/>
        <end position="1077"/>
    </location>
</feature>
<dbReference type="GO" id="GO:0043138">
    <property type="term" value="F:3'-5' DNA helicase activity"/>
    <property type="evidence" value="ECO:0007669"/>
    <property type="project" value="TreeGrafter"/>
</dbReference>
<dbReference type="PANTHER" id="PTHR47957:SF3">
    <property type="entry name" value="ATP-DEPENDENT HELICASE HRQ1"/>
    <property type="match status" value="1"/>
</dbReference>
<evidence type="ECO:0000256" key="1">
    <source>
        <dbReference type="ARBA" id="ARBA00022741"/>
    </source>
</evidence>
<dbReference type="GO" id="GO:0036297">
    <property type="term" value="P:interstrand cross-link repair"/>
    <property type="evidence" value="ECO:0007669"/>
    <property type="project" value="TreeGrafter"/>
</dbReference>
<dbReference type="InterPro" id="IPR011545">
    <property type="entry name" value="DEAD/DEAH_box_helicase_dom"/>
</dbReference>
<keyword evidence="1" id="KW-0547">Nucleotide-binding</keyword>
<dbReference type="GO" id="GO:0003676">
    <property type="term" value="F:nucleic acid binding"/>
    <property type="evidence" value="ECO:0007669"/>
    <property type="project" value="InterPro"/>
</dbReference>
<dbReference type="EMBL" id="NXGI01000007">
    <property type="protein sequence ID" value="PRM97934.1"/>
    <property type="molecule type" value="Genomic_DNA"/>
</dbReference>
<dbReference type="InterPro" id="IPR018973">
    <property type="entry name" value="MZB"/>
</dbReference>
<dbReference type="SMART" id="SM00487">
    <property type="entry name" value="DEXDc"/>
    <property type="match status" value="1"/>
</dbReference>
<dbReference type="Gene3D" id="3.40.50.300">
    <property type="entry name" value="P-loop containing nucleotide triphosphate hydrolases"/>
    <property type="match status" value="2"/>
</dbReference>
<gene>
    <name evidence="5" type="ORF">CJ670_04510</name>
</gene>
<evidence type="ECO:0008006" key="7">
    <source>
        <dbReference type="Google" id="ProtNLM"/>
    </source>
</evidence>
<evidence type="ECO:0000259" key="4">
    <source>
        <dbReference type="PROSITE" id="PS51194"/>
    </source>
</evidence>
<evidence type="ECO:0000259" key="3">
    <source>
        <dbReference type="PROSITE" id="PS51192"/>
    </source>
</evidence>
<dbReference type="InterPro" id="IPR014001">
    <property type="entry name" value="Helicase_ATP-bd"/>
</dbReference>
<dbReference type="Pfam" id="PF00271">
    <property type="entry name" value="Helicase_C"/>
    <property type="match status" value="1"/>
</dbReference>
<dbReference type="InterPro" id="IPR027417">
    <property type="entry name" value="P-loop_NTPase"/>
</dbReference>
<evidence type="ECO:0000256" key="2">
    <source>
        <dbReference type="ARBA" id="ARBA00022840"/>
    </source>
</evidence>
<protein>
    <recommendedName>
        <fullName evidence="7">DEAD/DEAH box helicase</fullName>
    </recommendedName>
</protein>
<dbReference type="GO" id="GO:0005524">
    <property type="term" value="F:ATP binding"/>
    <property type="evidence" value="ECO:0007669"/>
    <property type="project" value="UniProtKB-KW"/>
</dbReference>
<dbReference type="PANTHER" id="PTHR47957">
    <property type="entry name" value="ATP-DEPENDENT HELICASE HRQ1"/>
    <property type="match status" value="1"/>
</dbReference>
<dbReference type="PROSITE" id="PS51192">
    <property type="entry name" value="HELICASE_ATP_BIND_1"/>
    <property type="match status" value="1"/>
</dbReference>
<dbReference type="Pfam" id="PF00270">
    <property type="entry name" value="DEAD"/>
    <property type="match status" value="1"/>
</dbReference>
<dbReference type="Proteomes" id="UP000239151">
    <property type="component" value="Unassembled WGS sequence"/>
</dbReference>
<comment type="caution">
    <text evidence="5">The sequence shown here is derived from an EMBL/GenBank/DDBJ whole genome shotgun (WGS) entry which is preliminary data.</text>
</comment>
<proteinExistence type="predicted"/>
<evidence type="ECO:0000313" key="5">
    <source>
        <dbReference type="EMBL" id="PRM97934.1"/>
    </source>
</evidence>
<organism evidence="5 6">
    <name type="scientific">Aliarcobacter cryaerophilus</name>
    <dbReference type="NCBI Taxonomy" id="28198"/>
    <lineage>
        <taxon>Bacteria</taxon>
        <taxon>Pseudomonadati</taxon>
        <taxon>Campylobacterota</taxon>
        <taxon>Epsilonproteobacteria</taxon>
        <taxon>Campylobacterales</taxon>
        <taxon>Arcobacteraceae</taxon>
        <taxon>Aliarcobacter</taxon>
    </lineage>
</organism>
<evidence type="ECO:0000313" key="6">
    <source>
        <dbReference type="Proteomes" id="UP000239151"/>
    </source>
</evidence>
<dbReference type="SMART" id="SM00490">
    <property type="entry name" value="HELICc"/>
    <property type="match status" value="1"/>
</dbReference>
<dbReference type="GO" id="GO:0006289">
    <property type="term" value="P:nucleotide-excision repair"/>
    <property type="evidence" value="ECO:0007669"/>
    <property type="project" value="TreeGrafter"/>
</dbReference>
<reference evidence="5 6" key="1">
    <citation type="submission" date="2017-09" db="EMBL/GenBank/DDBJ databases">
        <title>Reassesment of A. cryaerophilus.</title>
        <authorList>
            <person name="Perez-Cataluna A."/>
            <person name="Collado L."/>
            <person name="Salgado O."/>
            <person name="Lefinanco V."/>
            <person name="Figueras M.J."/>
        </authorList>
    </citation>
    <scope>NUCLEOTIDE SEQUENCE [LARGE SCALE GENOMIC DNA]</scope>
    <source>
        <strain evidence="5 6">LMG 9065</strain>
    </source>
</reference>